<dbReference type="Proteomes" id="UP000694416">
    <property type="component" value="Unplaced"/>
</dbReference>
<dbReference type="InterPro" id="IPR011029">
    <property type="entry name" value="DEATH-like_dom_sf"/>
</dbReference>
<reference evidence="5" key="2">
    <citation type="submission" date="2025-09" db="UniProtKB">
        <authorList>
            <consortium name="Ensembl"/>
        </authorList>
    </citation>
    <scope>IDENTIFICATION</scope>
</reference>
<dbReference type="Ensembl" id="ENSPTET00000057995.1">
    <property type="protein sequence ID" value="ENSPTEP00000043570.1"/>
    <property type="gene ID" value="ENSPTEG00000039655.1"/>
</dbReference>
<dbReference type="FunFam" id="1.10.533.10:FF:000067">
    <property type="entry name" value="NLR family pyrin domain containing 2"/>
    <property type="match status" value="1"/>
</dbReference>
<comment type="subcellular location">
    <subcellularLocation>
        <location evidence="1">Cytoplasm</location>
    </subcellularLocation>
</comment>
<sequence>MVSSTQVNFNLQALLEQLSQDELSKFKSLLRTVSLGNEAQKIPQKEVDEADGKQLAEILISHCHSYWTELATIQVFEKMHRMDLSERAKDELRGEQKSVHIVS</sequence>
<evidence type="ECO:0000313" key="5">
    <source>
        <dbReference type="Ensembl" id="ENSPTEP00000043570.1"/>
    </source>
</evidence>
<dbReference type="SMART" id="SM01289">
    <property type="entry name" value="PYRIN"/>
    <property type="match status" value="1"/>
</dbReference>
<accession>A0A8C9J0Y8</accession>
<reference evidence="5" key="1">
    <citation type="submission" date="2025-08" db="UniProtKB">
        <authorList>
            <consortium name="Ensembl"/>
        </authorList>
    </citation>
    <scope>IDENTIFICATION</scope>
</reference>
<feature type="domain" description="Pyrin" evidence="4">
    <location>
        <begin position="1"/>
        <end position="94"/>
    </location>
</feature>
<keyword evidence="3" id="KW-0391">Immunity</keyword>
<protein>
    <recommendedName>
        <fullName evidence="4">Pyrin domain-containing protein</fullName>
    </recommendedName>
</protein>
<evidence type="ECO:0000256" key="2">
    <source>
        <dbReference type="ARBA" id="ARBA00022490"/>
    </source>
</evidence>
<dbReference type="CDD" id="cd08320">
    <property type="entry name" value="Pyrin_NALPs"/>
    <property type="match status" value="1"/>
</dbReference>
<evidence type="ECO:0000313" key="6">
    <source>
        <dbReference type="Proteomes" id="UP000694416"/>
    </source>
</evidence>
<dbReference type="SUPFAM" id="SSF47986">
    <property type="entry name" value="DEATH domain"/>
    <property type="match status" value="1"/>
</dbReference>
<dbReference type="Gene3D" id="1.10.533.10">
    <property type="entry name" value="Death Domain, Fas"/>
    <property type="match status" value="1"/>
</dbReference>
<dbReference type="GO" id="GO:0032651">
    <property type="term" value="P:regulation of interleukin-1 beta production"/>
    <property type="evidence" value="ECO:0007669"/>
    <property type="project" value="UniProtKB-ARBA"/>
</dbReference>
<keyword evidence="2" id="KW-0963">Cytoplasm</keyword>
<dbReference type="GO" id="GO:0005829">
    <property type="term" value="C:cytosol"/>
    <property type="evidence" value="ECO:0007669"/>
    <property type="project" value="UniProtKB-ARBA"/>
</dbReference>
<evidence type="ECO:0000256" key="3">
    <source>
        <dbReference type="ARBA" id="ARBA00022859"/>
    </source>
</evidence>
<name>A0A8C9J0Y8_9PRIM</name>
<dbReference type="InterPro" id="IPR004020">
    <property type="entry name" value="DAPIN"/>
</dbReference>
<keyword evidence="6" id="KW-1185">Reference proteome</keyword>
<evidence type="ECO:0000256" key="1">
    <source>
        <dbReference type="ARBA" id="ARBA00004496"/>
    </source>
</evidence>
<dbReference type="GO" id="GO:0002376">
    <property type="term" value="P:immune system process"/>
    <property type="evidence" value="ECO:0007669"/>
    <property type="project" value="UniProtKB-KW"/>
</dbReference>
<proteinExistence type="predicted"/>
<evidence type="ECO:0000259" key="4">
    <source>
        <dbReference type="PROSITE" id="PS50824"/>
    </source>
</evidence>
<dbReference type="PROSITE" id="PS50824">
    <property type="entry name" value="DAPIN"/>
    <property type="match status" value="1"/>
</dbReference>
<organism evidence="5 6">
    <name type="scientific">Piliocolobus tephrosceles</name>
    <name type="common">Ugandan red Colobus</name>
    <dbReference type="NCBI Taxonomy" id="591936"/>
    <lineage>
        <taxon>Eukaryota</taxon>
        <taxon>Metazoa</taxon>
        <taxon>Chordata</taxon>
        <taxon>Craniata</taxon>
        <taxon>Vertebrata</taxon>
        <taxon>Euteleostomi</taxon>
        <taxon>Mammalia</taxon>
        <taxon>Eutheria</taxon>
        <taxon>Euarchontoglires</taxon>
        <taxon>Primates</taxon>
        <taxon>Haplorrhini</taxon>
        <taxon>Catarrhini</taxon>
        <taxon>Cercopithecidae</taxon>
        <taxon>Colobinae</taxon>
        <taxon>Piliocolobus</taxon>
    </lineage>
</organism>
<dbReference type="AlphaFoldDB" id="A0A8C9J0Y8"/>
<dbReference type="GO" id="GO:1901223">
    <property type="term" value="P:negative regulation of non-canonical NF-kappaB signal transduction"/>
    <property type="evidence" value="ECO:0007669"/>
    <property type="project" value="UniProtKB-ARBA"/>
</dbReference>
<dbReference type="Pfam" id="PF02758">
    <property type="entry name" value="PYRIN"/>
    <property type="match status" value="1"/>
</dbReference>